<comment type="caution">
    <text evidence="2">The sequence shown here is derived from an EMBL/GenBank/DDBJ whole genome shotgun (WGS) entry which is preliminary data.</text>
</comment>
<dbReference type="OrthoDB" id="7433140at2"/>
<keyword evidence="3" id="KW-1185">Reference proteome</keyword>
<evidence type="ECO:0000256" key="1">
    <source>
        <dbReference type="SAM" id="MobiDB-lite"/>
    </source>
</evidence>
<dbReference type="Proteomes" id="UP000473531">
    <property type="component" value="Unassembled WGS sequence"/>
</dbReference>
<sequence length="114" mass="12612">MSEDKFRRLKEDRALRDASLALLKADVANLRADLSGKGIGDRLMGRISEGAVDVFDEAVDVANNNRGVLATLIAAILVWFARNPIISLFTDDEDRDGRAANYDDEDYRQEPDAA</sequence>
<reference evidence="2 3" key="1">
    <citation type="submission" date="2019-12" db="EMBL/GenBank/DDBJ databases">
        <title>Genomic-based taxomic classification of the family Erythrobacteraceae.</title>
        <authorList>
            <person name="Xu L."/>
        </authorList>
    </citation>
    <scope>NUCLEOTIDE SEQUENCE [LARGE SCALE GENOMIC DNA]</scope>
    <source>
        <strain evidence="2 3">KCTC 52259</strain>
    </source>
</reference>
<evidence type="ECO:0000313" key="3">
    <source>
        <dbReference type="Proteomes" id="UP000473531"/>
    </source>
</evidence>
<protein>
    <submittedName>
        <fullName evidence="2">Uncharacterized protein</fullName>
    </submittedName>
</protein>
<gene>
    <name evidence="2" type="ORF">GRI44_04530</name>
</gene>
<name>A0A6L7GDB7_9SPHN</name>
<feature type="region of interest" description="Disordered" evidence="1">
    <location>
        <begin position="95"/>
        <end position="114"/>
    </location>
</feature>
<dbReference type="RefSeq" id="WP_160600227.1">
    <property type="nucleotide sequence ID" value="NZ_WTYU01000001.1"/>
</dbReference>
<dbReference type="EMBL" id="WTYU01000001">
    <property type="protein sequence ID" value="MXP14013.1"/>
    <property type="molecule type" value="Genomic_DNA"/>
</dbReference>
<dbReference type="AlphaFoldDB" id="A0A6L7GDB7"/>
<organism evidence="2 3">
    <name type="scientific">Allopontixanthobacter confluentis</name>
    <dbReference type="NCBI Taxonomy" id="1849021"/>
    <lineage>
        <taxon>Bacteria</taxon>
        <taxon>Pseudomonadati</taxon>
        <taxon>Pseudomonadota</taxon>
        <taxon>Alphaproteobacteria</taxon>
        <taxon>Sphingomonadales</taxon>
        <taxon>Erythrobacteraceae</taxon>
        <taxon>Allopontixanthobacter</taxon>
    </lineage>
</organism>
<proteinExistence type="predicted"/>
<accession>A0A6L7GDB7</accession>
<evidence type="ECO:0000313" key="2">
    <source>
        <dbReference type="EMBL" id="MXP14013.1"/>
    </source>
</evidence>